<dbReference type="RefSeq" id="WP_048064460.1">
    <property type="nucleotide sequence ID" value="NZ_CP006577.1"/>
</dbReference>
<dbReference type="SUPFAM" id="SSF51556">
    <property type="entry name" value="Metallo-dependent hydrolases"/>
    <property type="match status" value="1"/>
</dbReference>
<dbReference type="HOGENOM" id="CLU_012358_1_0_2"/>
<evidence type="ECO:0000313" key="2">
    <source>
        <dbReference type="Proteomes" id="UP000028501"/>
    </source>
</evidence>
<dbReference type="KEGG" id="afg:AFULGI_00020260"/>
<dbReference type="Proteomes" id="UP000028501">
    <property type="component" value="Chromosome"/>
</dbReference>
<dbReference type="GeneID" id="24795518"/>
<protein>
    <submittedName>
        <fullName evidence="1">Cytosine deaminase</fullName>
    </submittedName>
</protein>
<dbReference type="EMBL" id="CP006577">
    <property type="protein sequence ID" value="AIG98776.1"/>
    <property type="molecule type" value="Genomic_DNA"/>
</dbReference>
<reference evidence="1 2" key="1">
    <citation type="submission" date="2013-07" db="EMBL/GenBank/DDBJ databases">
        <title>Genome of Archaeoglobus fulgidus.</title>
        <authorList>
            <person name="Fiebig A."/>
            <person name="Birkeland N.-K."/>
        </authorList>
    </citation>
    <scope>NUCLEOTIDE SEQUENCE [LARGE SCALE GENOMIC DNA]</scope>
    <source>
        <strain evidence="1 2">DSM 8774</strain>
    </source>
</reference>
<dbReference type="InterPro" id="IPR032466">
    <property type="entry name" value="Metal_Hydrolase"/>
</dbReference>
<sequence length="322" mass="36164">MEVYSGILVTHEGVFHGDLIVEEMAFEESRVEKDDFVISPTFFNAHTHLGDAALREAPRLDLVSIVGPGGYKHRMLSQIDSKTLRQEVELEVRISRDAGTSHFLDFREGGKAGLEIVKGIDGVLPLARPTSVEEAEEVEAFGFAYSSARDHDLKLMEEVREIARRRKMLFAIHAGEKDCADVDAALALEPDFVVHMNSCPEKIREFVEAEIPIVSCIRSNAFFGLLNKKSYELLSEYEKWMLGTDNAMISTASMLDEMHFAAYLIGKEKAILRAATASYAVFGFRHGYVVFNRNCSFRRTSDPLLTLVRRAGVKDIERVLIL</sequence>
<dbReference type="Gene3D" id="3.20.20.140">
    <property type="entry name" value="Metal-dependent hydrolases"/>
    <property type="match status" value="1"/>
</dbReference>
<proteinExistence type="predicted"/>
<evidence type="ECO:0000313" key="1">
    <source>
        <dbReference type="EMBL" id="AIG98776.1"/>
    </source>
</evidence>
<dbReference type="AlphaFoldDB" id="A0A075WFJ8"/>
<name>A0A075WFJ8_ARCFL</name>
<gene>
    <name evidence="1" type="ORF">AFULGI_00020260</name>
</gene>
<organism evidence="1 2">
    <name type="scientific">Archaeoglobus fulgidus DSM 8774</name>
    <dbReference type="NCBI Taxonomy" id="1344584"/>
    <lineage>
        <taxon>Archaea</taxon>
        <taxon>Methanobacteriati</taxon>
        <taxon>Methanobacteriota</taxon>
        <taxon>Archaeoglobi</taxon>
        <taxon>Archaeoglobales</taxon>
        <taxon>Archaeoglobaceae</taxon>
        <taxon>Archaeoglobus</taxon>
    </lineage>
</organism>
<accession>A0A075WFJ8</accession>
<dbReference type="CDD" id="cd01305">
    <property type="entry name" value="archeal_chlorohydrolases"/>
    <property type="match status" value="1"/>
</dbReference>